<dbReference type="PROSITE" id="PS00211">
    <property type="entry name" value="ABC_TRANSPORTER_1"/>
    <property type="match status" value="1"/>
</dbReference>
<dbReference type="InterPro" id="IPR017871">
    <property type="entry name" value="ABC_transporter-like_CS"/>
</dbReference>
<keyword evidence="2 7" id="KW-0812">Transmembrane</keyword>
<dbReference type="InterPro" id="IPR011527">
    <property type="entry name" value="ABC1_TM_dom"/>
</dbReference>
<dbReference type="InterPro" id="IPR039421">
    <property type="entry name" value="Type_1_exporter"/>
</dbReference>
<name>A0ABY8C608_9FIRM</name>
<feature type="transmembrane region" description="Helical" evidence="7">
    <location>
        <begin position="20"/>
        <end position="47"/>
    </location>
</feature>
<comment type="subcellular location">
    <subcellularLocation>
        <location evidence="1">Cell membrane</location>
        <topology evidence="1">Multi-pass membrane protein</topology>
    </subcellularLocation>
</comment>
<dbReference type="CDD" id="cd03254">
    <property type="entry name" value="ABCC_Glucan_exporter_like"/>
    <property type="match status" value="1"/>
</dbReference>
<evidence type="ECO:0000256" key="1">
    <source>
        <dbReference type="ARBA" id="ARBA00004651"/>
    </source>
</evidence>
<dbReference type="RefSeq" id="WP_315572121.1">
    <property type="nucleotide sequence ID" value="NZ_CP118868.1"/>
</dbReference>
<dbReference type="PANTHER" id="PTHR43394:SF1">
    <property type="entry name" value="ATP-BINDING CASSETTE SUB-FAMILY B MEMBER 10, MITOCHONDRIAL"/>
    <property type="match status" value="1"/>
</dbReference>
<sequence length="599" mass="66638">MPNSKGIMRKLAKYIFQYKLRLFISLTCVLLMTVSSVLQPYIIGLAITGIGKDLMEVHAGLRSGIDFRYLGKILLLIFFNGITNVLTNFFSLSLMADIVQKSMRDLRRDISLKINRIAVSYFDSNKLGDILSRVTNDVDTISNALQQGAVNIMLNVLSILASILMMTIFSLKFSLLILAAILLNFLLGKYIIKFSQPIFQKQANALGSLFGFVQEQLSGQAEICAFNKEELSFEVFVQKNKKLFLLGRNSTFFSQIISPLSSLVLNLAYIVVFYIGAKMVYAGLFTIGNLQAFISYVGNIKGAINSSTGLIPLLQAASASGKRIFDFLETQEMPSELQCEKLPQKVNGAVEFRHVAFGYRQDKKLMRDVSFKVNPGEKVAIVGPTGAGKTTLVNLLMRFYEVDQGEIYIDGINIKEVNKADLRSHMGMVLQDARLFAGTVMENIRFGKLTAGDMEVREACRLANVDSFIKTLPGTYEMKITEGGANVSQGQRQLMTIARALLAAPDILILDEATSSVDTRLERLIQEAMDRVTAGRTSFIIAHRLSTIKNADLILVLKDGDIIETGNHAELIARKGFYYELYNAQFKQAEEPADIHITY</sequence>
<dbReference type="SMART" id="SM00382">
    <property type="entry name" value="AAA"/>
    <property type="match status" value="1"/>
</dbReference>
<feature type="transmembrane region" description="Helical" evidence="7">
    <location>
        <begin position="252"/>
        <end position="275"/>
    </location>
</feature>
<evidence type="ECO:0000256" key="3">
    <source>
        <dbReference type="ARBA" id="ARBA00022741"/>
    </source>
</evidence>
<dbReference type="Pfam" id="PF00005">
    <property type="entry name" value="ABC_tran"/>
    <property type="match status" value="1"/>
</dbReference>
<feature type="transmembrane region" description="Helical" evidence="7">
    <location>
        <begin position="73"/>
        <end position="99"/>
    </location>
</feature>
<dbReference type="Gene3D" id="3.40.50.300">
    <property type="entry name" value="P-loop containing nucleotide triphosphate hydrolases"/>
    <property type="match status" value="1"/>
</dbReference>
<feature type="transmembrane region" description="Helical" evidence="7">
    <location>
        <begin position="149"/>
        <end position="169"/>
    </location>
</feature>
<evidence type="ECO:0000313" key="9">
    <source>
        <dbReference type="EMBL" id="WEG36118.1"/>
    </source>
</evidence>
<dbReference type="Proteomes" id="UP001220478">
    <property type="component" value="Chromosome"/>
</dbReference>
<dbReference type="EMBL" id="CP118868">
    <property type="protein sequence ID" value="WEG36118.1"/>
    <property type="molecule type" value="Genomic_DNA"/>
</dbReference>
<gene>
    <name evidence="9" type="ORF">PYS61_02830</name>
</gene>
<dbReference type="InterPro" id="IPR027417">
    <property type="entry name" value="P-loop_NTPase"/>
</dbReference>
<evidence type="ECO:0000256" key="2">
    <source>
        <dbReference type="ARBA" id="ARBA00022692"/>
    </source>
</evidence>
<dbReference type="Gene3D" id="1.20.1560.10">
    <property type="entry name" value="ABC transporter type 1, transmembrane domain"/>
    <property type="match status" value="1"/>
</dbReference>
<keyword evidence="3" id="KW-0547">Nucleotide-binding</keyword>
<evidence type="ECO:0000256" key="5">
    <source>
        <dbReference type="ARBA" id="ARBA00022989"/>
    </source>
</evidence>
<reference evidence="9 10" key="1">
    <citation type="submission" date="2023-02" db="EMBL/GenBank/DDBJ databases">
        <title>Novel Oscillospiraceae bacterial genomes.</title>
        <authorList>
            <person name="Srinivasan S."/>
            <person name="Austin M.N."/>
            <person name="Fiedler T.L."/>
            <person name="Strenk S.M."/>
            <person name="Agnew K.J."/>
            <person name="Nagana Gowda G.A."/>
            <person name="Raftery D."/>
            <person name="Beamer M.A."/>
            <person name="Achilles S.L."/>
            <person name="Wiesenfeld H.C."/>
            <person name="Fredricks D.N."/>
            <person name="Hillier S.L."/>
        </authorList>
    </citation>
    <scope>NUCLEOTIDE SEQUENCE [LARGE SCALE GENOMIC DNA]</scope>
    <source>
        <strain evidence="9 10">CHIC02 1186E3-8</strain>
    </source>
</reference>
<keyword evidence="4 9" id="KW-0067">ATP-binding</keyword>
<keyword evidence="10" id="KW-1185">Reference proteome</keyword>
<evidence type="ECO:0000256" key="7">
    <source>
        <dbReference type="SAM" id="Phobius"/>
    </source>
</evidence>
<dbReference type="CDD" id="cd18547">
    <property type="entry name" value="ABC_6TM_Tm288_like"/>
    <property type="match status" value="1"/>
</dbReference>
<protein>
    <submittedName>
        <fullName evidence="9">ABC transporter ATP-binding protein</fullName>
    </submittedName>
</protein>
<organism evidence="9 10">
    <name type="scientific">Amygdalobacter indicium</name>
    <dbReference type="NCBI Taxonomy" id="3029272"/>
    <lineage>
        <taxon>Bacteria</taxon>
        <taxon>Bacillati</taxon>
        <taxon>Bacillota</taxon>
        <taxon>Clostridia</taxon>
        <taxon>Eubacteriales</taxon>
        <taxon>Oscillospiraceae</taxon>
        <taxon>Amygdalobacter</taxon>
    </lineage>
</organism>
<evidence type="ECO:0000256" key="6">
    <source>
        <dbReference type="ARBA" id="ARBA00023136"/>
    </source>
</evidence>
<evidence type="ECO:0000259" key="8">
    <source>
        <dbReference type="SMART" id="SM00382"/>
    </source>
</evidence>
<dbReference type="SUPFAM" id="SSF52540">
    <property type="entry name" value="P-loop containing nucleoside triphosphate hydrolases"/>
    <property type="match status" value="1"/>
</dbReference>
<dbReference type="Pfam" id="PF00664">
    <property type="entry name" value="ABC_membrane"/>
    <property type="match status" value="1"/>
</dbReference>
<accession>A0ABY8C608</accession>
<dbReference type="InterPro" id="IPR003593">
    <property type="entry name" value="AAA+_ATPase"/>
</dbReference>
<keyword evidence="6 7" id="KW-0472">Membrane</keyword>
<keyword evidence="5 7" id="KW-1133">Transmembrane helix</keyword>
<feature type="transmembrane region" description="Helical" evidence="7">
    <location>
        <begin position="175"/>
        <end position="192"/>
    </location>
</feature>
<feature type="domain" description="AAA+ ATPase" evidence="8">
    <location>
        <begin position="375"/>
        <end position="561"/>
    </location>
</feature>
<proteinExistence type="predicted"/>
<dbReference type="SUPFAM" id="SSF90123">
    <property type="entry name" value="ABC transporter transmembrane region"/>
    <property type="match status" value="1"/>
</dbReference>
<dbReference type="InterPro" id="IPR003439">
    <property type="entry name" value="ABC_transporter-like_ATP-bd"/>
</dbReference>
<dbReference type="PANTHER" id="PTHR43394">
    <property type="entry name" value="ATP-DEPENDENT PERMEASE MDL1, MITOCHONDRIAL"/>
    <property type="match status" value="1"/>
</dbReference>
<evidence type="ECO:0000313" key="10">
    <source>
        <dbReference type="Proteomes" id="UP001220478"/>
    </source>
</evidence>
<dbReference type="InterPro" id="IPR036640">
    <property type="entry name" value="ABC1_TM_sf"/>
</dbReference>
<evidence type="ECO:0000256" key="4">
    <source>
        <dbReference type="ARBA" id="ARBA00022840"/>
    </source>
</evidence>
<dbReference type="GO" id="GO:0005524">
    <property type="term" value="F:ATP binding"/>
    <property type="evidence" value="ECO:0007669"/>
    <property type="project" value="UniProtKB-KW"/>
</dbReference>